<reference evidence="3" key="1">
    <citation type="submission" date="2011-11" db="EMBL/GenBank/DDBJ databases">
        <title>Complete sequence of Desulfosporosinus orientis DSM 765.</title>
        <authorList>
            <person name="Lucas S."/>
            <person name="Han J."/>
            <person name="Lapidus A."/>
            <person name="Cheng J.-F."/>
            <person name="Goodwin L."/>
            <person name="Pitluck S."/>
            <person name="Peters L."/>
            <person name="Ovchinnikova G."/>
            <person name="Teshima H."/>
            <person name="Detter J.C."/>
            <person name="Han C."/>
            <person name="Tapia R."/>
            <person name="Land M."/>
            <person name="Hauser L."/>
            <person name="Kyrpides N."/>
            <person name="Ivanova N."/>
            <person name="Pagani I."/>
            <person name="Pester M."/>
            <person name="Spring S."/>
            <person name="Ollivier B."/>
            <person name="Rattei T."/>
            <person name="Klenk H.-P."/>
            <person name="Wagner M."/>
            <person name="Loy A."/>
            <person name="Woyke T."/>
        </authorList>
    </citation>
    <scope>NUCLEOTIDE SEQUENCE [LARGE SCALE GENOMIC DNA]</scope>
    <source>
        <strain evidence="3">ATCC 19365 / DSM 765 / NCIMB 8382 / VKM B-1628</strain>
    </source>
</reference>
<keyword evidence="1" id="KW-0812">Transmembrane</keyword>
<dbReference type="AlphaFoldDB" id="G7WD90"/>
<feature type="transmembrane region" description="Helical" evidence="1">
    <location>
        <begin position="74"/>
        <end position="93"/>
    </location>
</feature>
<protein>
    <recommendedName>
        <fullName evidence="4">DUF3784 domain-containing protein</fullName>
    </recommendedName>
</protein>
<evidence type="ECO:0000256" key="1">
    <source>
        <dbReference type="SAM" id="Phobius"/>
    </source>
</evidence>
<keyword evidence="3" id="KW-1185">Reference proteome</keyword>
<proteinExistence type="predicted"/>
<reference evidence="2 3" key="2">
    <citation type="journal article" date="2012" name="J. Bacteriol.">
        <title>Complete genome sequences of Desulfosporosinus orientis DSM765T, Desulfosporosinus youngiae DSM17734T, Desulfosporosinus meridiei DSM13257T, and Desulfosporosinus acidiphilus DSM22704T.</title>
        <authorList>
            <person name="Pester M."/>
            <person name="Brambilla E."/>
            <person name="Alazard D."/>
            <person name="Rattei T."/>
            <person name="Weinmaier T."/>
            <person name="Han J."/>
            <person name="Lucas S."/>
            <person name="Lapidus A."/>
            <person name="Cheng J.F."/>
            <person name="Goodwin L."/>
            <person name="Pitluck S."/>
            <person name="Peters L."/>
            <person name="Ovchinnikova G."/>
            <person name="Teshima H."/>
            <person name="Detter J.C."/>
            <person name="Han C.S."/>
            <person name="Tapia R."/>
            <person name="Land M.L."/>
            <person name="Hauser L."/>
            <person name="Kyrpides N.C."/>
            <person name="Ivanova N.N."/>
            <person name="Pagani I."/>
            <person name="Huntmann M."/>
            <person name="Wei C.L."/>
            <person name="Davenport K.W."/>
            <person name="Daligault H."/>
            <person name="Chain P.S."/>
            <person name="Chen A."/>
            <person name="Mavromatis K."/>
            <person name="Markowitz V."/>
            <person name="Szeto E."/>
            <person name="Mikhailova N."/>
            <person name="Pati A."/>
            <person name="Wagner M."/>
            <person name="Woyke T."/>
            <person name="Ollivier B."/>
            <person name="Klenk H.P."/>
            <person name="Spring S."/>
            <person name="Loy A."/>
        </authorList>
    </citation>
    <scope>NUCLEOTIDE SEQUENCE [LARGE SCALE GENOMIC DNA]</scope>
    <source>
        <strain evidence="3">ATCC 19365 / DSM 765 / NCIMB 8382 / VKM B-1628</strain>
    </source>
</reference>
<evidence type="ECO:0000313" key="3">
    <source>
        <dbReference type="Proteomes" id="UP000006346"/>
    </source>
</evidence>
<dbReference type="KEGG" id="dor:Desor_1959"/>
<keyword evidence="1" id="KW-1133">Transmembrane helix</keyword>
<dbReference type="EMBL" id="CP003108">
    <property type="protein sequence ID" value="AET67575.1"/>
    <property type="molecule type" value="Genomic_DNA"/>
</dbReference>
<accession>G7WD90</accession>
<organism evidence="2 3">
    <name type="scientific">Desulfosporosinus orientis (strain ATCC 19365 / DSM 765 / NCIMB 8382 / VKM B-1628 / Singapore I)</name>
    <name type="common">Desulfotomaculum orientis</name>
    <dbReference type="NCBI Taxonomy" id="768706"/>
    <lineage>
        <taxon>Bacteria</taxon>
        <taxon>Bacillati</taxon>
        <taxon>Bacillota</taxon>
        <taxon>Clostridia</taxon>
        <taxon>Eubacteriales</taxon>
        <taxon>Desulfitobacteriaceae</taxon>
        <taxon>Desulfosporosinus</taxon>
    </lineage>
</organism>
<dbReference type="eggNOG" id="ENOG5033I5J">
    <property type="taxonomic scope" value="Bacteria"/>
</dbReference>
<name>G7WD90_DESOD</name>
<evidence type="ECO:0000313" key="2">
    <source>
        <dbReference type="EMBL" id="AET67575.1"/>
    </source>
</evidence>
<gene>
    <name evidence="2" type="ordered locus">Desor_1959</name>
</gene>
<dbReference type="Proteomes" id="UP000006346">
    <property type="component" value="Chromosome"/>
</dbReference>
<feature type="transmembrane region" description="Helical" evidence="1">
    <location>
        <begin position="6"/>
        <end position="22"/>
    </location>
</feature>
<feature type="transmembrane region" description="Helical" evidence="1">
    <location>
        <begin position="43"/>
        <end position="68"/>
    </location>
</feature>
<keyword evidence="1" id="KW-0472">Membrane</keyword>
<evidence type="ECO:0008006" key="4">
    <source>
        <dbReference type="Google" id="ProtNLM"/>
    </source>
</evidence>
<dbReference type="HOGENOM" id="CLU_179156_0_0_9"/>
<sequence>MGKFNILISVVGIIYLVYSFLFRKTVTVYHKSYKKFILDNDKYLRLQLNFSIANSMIMIIVGLIATILNLSYTYIFLSVILFHIINFLFILVAKRKGYIQYY</sequence>